<dbReference type="Proteomes" id="UP000000305">
    <property type="component" value="Unassembled WGS sequence"/>
</dbReference>
<organism evidence="1 2">
    <name type="scientific">Daphnia pulex</name>
    <name type="common">Water flea</name>
    <dbReference type="NCBI Taxonomy" id="6669"/>
    <lineage>
        <taxon>Eukaryota</taxon>
        <taxon>Metazoa</taxon>
        <taxon>Ecdysozoa</taxon>
        <taxon>Arthropoda</taxon>
        <taxon>Crustacea</taxon>
        <taxon>Branchiopoda</taxon>
        <taxon>Diplostraca</taxon>
        <taxon>Cladocera</taxon>
        <taxon>Anomopoda</taxon>
        <taxon>Daphniidae</taxon>
        <taxon>Daphnia</taxon>
    </lineage>
</organism>
<gene>
    <name evidence="1" type="ORF">DAPPUDRAFT_323834</name>
</gene>
<evidence type="ECO:0000313" key="2">
    <source>
        <dbReference type="Proteomes" id="UP000000305"/>
    </source>
</evidence>
<name>E9GZW8_DAPPU</name>
<proteinExistence type="predicted"/>
<accession>E9GZW8</accession>
<protein>
    <submittedName>
        <fullName evidence="1">Uncharacterized protein</fullName>
    </submittedName>
</protein>
<dbReference type="KEGG" id="dpx:DAPPUDRAFT_323834"/>
<dbReference type="HOGENOM" id="CLU_2742623_0_0_1"/>
<sequence>MESCWLAYWTRCIMEPLHKVSSICLMSFMEVGDGVATKAVACWCYPSRGLEKWNGDCEEENARDTFQPKCP</sequence>
<keyword evidence="2" id="KW-1185">Reference proteome</keyword>
<evidence type="ECO:0000313" key="1">
    <source>
        <dbReference type="EMBL" id="EFX74889.1"/>
    </source>
</evidence>
<dbReference type="AlphaFoldDB" id="E9GZW8"/>
<reference evidence="1 2" key="1">
    <citation type="journal article" date="2011" name="Science">
        <title>The ecoresponsive genome of Daphnia pulex.</title>
        <authorList>
            <person name="Colbourne J.K."/>
            <person name="Pfrender M.E."/>
            <person name="Gilbert D."/>
            <person name="Thomas W.K."/>
            <person name="Tucker A."/>
            <person name="Oakley T.H."/>
            <person name="Tokishita S."/>
            <person name="Aerts A."/>
            <person name="Arnold G.J."/>
            <person name="Basu M.K."/>
            <person name="Bauer D.J."/>
            <person name="Caceres C.E."/>
            <person name="Carmel L."/>
            <person name="Casola C."/>
            <person name="Choi J.H."/>
            <person name="Detter J.C."/>
            <person name="Dong Q."/>
            <person name="Dusheyko S."/>
            <person name="Eads B.D."/>
            <person name="Frohlich T."/>
            <person name="Geiler-Samerotte K.A."/>
            <person name="Gerlach D."/>
            <person name="Hatcher P."/>
            <person name="Jogdeo S."/>
            <person name="Krijgsveld J."/>
            <person name="Kriventseva E.V."/>
            <person name="Kultz D."/>
            <person name="Laforsch C."/>
            <person name="Lindquist E."/>
            <person name="Lopez J."/>
            <person name="Manak J.R."/>
            <person name="Muller J."/>
            <person name="Pangilinan J."/>
            <person name="Patwardhan R.P."/>
            <person name="Pitluck S."/>
            <person name="Pritham E.J."/>
            <person name="Rechtsteiner A."/>
            <person name="Rho M."/>
            <person name="Rogozin I.B."/>
            <person name="Sakarya O."/>
            <person name="Salamov A."/>
            <person name="Schaack S."/>
            <person name="Shapiro H."/>
            <person name="Shiga Y."/>
            <person name="Skalitzky C."/>
            <person name="Smith Z."/>
            <person name="Souvorov A."/>
            <person name="Sung W."/>
            <person name="Tang Z."/>
            <person name="Tsuchiya D."/>
            <person name="Tu H."/>
            <person name="Vos H."/>
            <person name="Wang M."/>
            <person name="Wolf Y.I."/>
            <person name="Yamagata H."/>
            <person name="Yamada T."/>
            <person name="Ye Y."/>
            <person name="Shaw J.R."/>
            <person name="Andrews J."/>
            <person name="Crease T.J."/>
            <person name="Tang H."/>
            <person name="Lucas S.M."/>
            <person name="Robertson H.M."/>
            <person name="Bork P."/>
            <person name="Koonin E.V."/>
            <person name="Zdobnov E.M."/>
            <person name="Grigoriev I.V."/>
            <person name="Lynch M."/>
            <person name="Boore J.L."/>
        </authorList>
    </citation>
    <scope>NUCLEOTIDE SEQUENCE [LARGE SCALE GENOMIC DNA]</scope>
</reference>
<dbReference type="EMBL" id="GL732579">
    <property type="protein sequence ID" value="EFX74889.1"/>
    <property type="molecule type" value="Genomic_DNA"/>
</dbReference>
<dbReference type="InParanoid" id="E9GZW8"/>